<dbReference type="Pfam" id="PF00905">
    <property type="entry name" value="Transpeptidase"/>
    <property type="match status" value="1"/>
</dbReference>
<keyword evidence="15" id="KW-0121">Carboxypeptidase</keyword>
<dbReference type="SUPFAM" id="SSF56519">
    <property type="entry name" value="Penicillin binding protein dimerisation domain"/>
    <property type="match status" value="1"/>
</dbReference>
<dbReference type="InterPro" id="IPR050515">
    <property type="entry name" value="Beta-lactam/transpept"/>
</dbReference>
<dbReference type="Gene3D" id="3.90.1310.10">
    <property type="entry name" value="Penicillin-binding protein 2a (Domain 2)"/>
    <property type="match status" value="1"/>
</dbReference>
<dbReference type="GO" id="GO:0071555">
    <property type="term" value="P:cell wall organization"/>
    <property type="evidence" value="ECO:0007669"/>
    <property type="project" value="UniProtKB-KW"/>
</dbReference>
<dbReference type="GO" id="GO:0008658">
    <property type="term" value="F:penicillin binding"/>
    <property type="evidence" value="ECO:0007669"/>
    <property type="project" value="InterPro"/>
</dbReference>
<dbReference type="GO" id="GO:0008360">
    <property type="term" value="P:regulation of cell shape"/>
    <property type="evidence" value="ECO:0007669"/>
    <property type="project" value="UniProtKB-KW"/>
</dbReference>
<dbReference type="InterPro" id="IPR001460">
    <property type="entry name" value="PCN-bd_Tpept"/>
</dbReference>
<keyword evidence="4" id="KW-0997">Cell inner membrane</keyword>
<dbReference type="Gene3D" id="3.30.1390.30">
    <property type="entry name" value="Penicillin-binding protein 2a, domain 3"/>
    <property type="match status" value="1"/>
</dbReference>
<organism evidence="15">
    <name type="scientific">bioreactor metagenome</name>
    <dbReference type="NCBI Taxonomy" id="1076179"/>
    <lineage>
        <taxon>unclassified sequences</taxon>
        <taxon>metagenomes</taxon>
        <taxon>ecological metagenomes</taxon>
    </lineage>
</organism>
<evidence type="ECO:0000256" key="2">
    <source>
        <dbReference type="ARBA" id="ARBA00004236"/>
    </source>
</evidence>
<dbReference type="GO" id="GO:0009002">
    <property type="term" value="F:serine-type D-Ala-D-Ala carboxypeptidase activity"/>
    <property type="evidence" value="ECO:0007669"/>
    <property type="project" value="UniProtKB-EC"/>
</dbReference>
<keyword evidence="7 15" id="KW-0378">Hydrolase</keyword>
<dbReference type="GO" id="GO:0006508">
    <property type="term" value="P:proteolysis"/>
    <property type="evidence" value="ECO:0007669"/>
    <property type="project" value="UniProtKB-KW"/>
</dbReference>
<keyword evidence="6" id="KW-0812">Transmembrane</keyword>
<dbReference type="AlphaFoldDB" id="A0A644ZUL7"/>
<dbReference type="Gene3D" id="3.40.710.10">
    <property type="entry name" value="DD-peptidase/beta-lactamase superfamily"/>
    <property type="match status" value="1"/>
</dbReference>
<dbReference type="PANTHER" id="PTHR30627">
    <property type="entry name" value="PEPTIDOGLYCAN D,D-TRANSPEPTIDASE"/>
    <property type="match status" value="1"/>
</dbReference>
<evidence type="ECO:0000256" key="11">
    <source>
        <dbReference type="ARBA" id="ARBA00023136"/>
    </source>
</evidence>
<evidence type="ECO:0000256" key="1">
    <source>
        <dbReference type="ARBA" id="ARBA00004167"/>
    </source>
</evidence>
<keyword evidence="10" id="KW-1133">Transmembrane helix</keyword>
<evidence type="ECO:0000256" key="7">
    <source>
        <dbReference type="ARBA" id="ARBA00022801"/>
    </source>
</evidence>
<feature type="domain" description="Penicillin-binding protein transpeptidase" evidence="13">
    <location>
        <begin position="206"/>
        <end position="524"/>
    </location>
</feature>
<comment type="caution">
    <text evidence="15">The sequence shown here is derived from an EMBL/GenBank/DDBJ whole genome shotgun (WGS) entry which is preliminary data.</text>
</comment>
<dbReference type="GO" id="GO:0071972">
    <property type="term" value="F:peptidoglycan L,D-transpeptidase activity"/>
    <property type="evidence" value="ECO:0007669"/>
    <property type="project" value="TreeGrafter"/>
</dbReference>
<dbReference type="GO" id="GO:0009252">
    <property type="term" value="P:peptidoglycan biosynthetic process"/>
    <property type="evidence" value="ECO:0007669"/>
    <property type="project" value="UniProtKB-KW"/>
</dbReference>
<sequence length="556" mass="61866">MRITPVRGMMYDRNGILIVHNVPSFSITITPYEFRHQAMPLLSKILNIDSTEIQAILQRYRSYSRFTPIKILRDASTEIVAKVEEYSDHLPGVDIAIDSKRIYDFDCNMAHLLGYTREITGEQLKKYKYYNLGDMIGMNGIEQAYEDLLRGRDGVKFVAIDKLGQKVSSFENGKNDVLASNGFDLNLALDLQLQELAEKLLEGKNGAVVAIDPNNGEVMVFASKPDYDPRLFSGRVPAEIYDKLNNDPAKPLLPRALQSQYPPGSTWKMFIALAALQSGIINENTTVTCHGGYTLGNRTWKCHSACGAVNVRSAIRSSCNTFFCDIGVRLGMERFERYADMFNFGKRTEIDLPFEARGKLPTREWLKSRDKTIISFSGRLANYGIGQGEILTTPLQMAAYTATIANCGTYYQPHVVKSVYNHITKKTEELHFDSKKIAIDNKYFQIVKDGMWAVVNAGGTGAGVALPGLNVCGKTGTAQNPHGKDHSWFVCFAPKDKPRIAMCVFVENAGFGAAVAAPIAKQILSKFFYPEQNIVPQVNTVPDTQAGNEEEEVPTD</sequence>
<evidence type="ECO:0000256" key="3">
    <source>
        <dbReference type="ARBA" id="ARBA00022475"/>
    </source>
</evidence>
<dbReference type="InterPro" id="IPR017790">
    <property type="entry name" value="Penicillin-binding_protein_2"/>
</dbReference>
<evidence type="ECO:0000256" key="8">
    <source>
        <dbReference type="ARBA" id="ARBA00022960"/>
    </source>
</evidence>
<keyword evidence="5" id="KW-0645">Protease</keyword>
<evidence type="ECO:0000256" key="4">
    <source>
        <dbReference type="ARBA" id="ARBA00022519"/>
    </source>
</evidence>
<keyword evidence="9" id="KW-0573">Peptidoglycan synthesis</keyword>
<dbReference type="SUPFAM" id="SSF56601">
    <property type="entry name" value="beta-lactamase/transpeptidase-like"/>
    <property type="match status" value="1"/>
</dbReference>
<name>A0A644ZUL7_9ZZZZ</name>
<dbReference type="InterPro" id="IPR005311">
    <property type="entry name" value="PBP_dimer"/>
</dbReference>
<evidence type="ECO:0000256" key="10">
    <source>
        <dbReference type="ARBA" id="ARBA00022989"/>
    </source>
</evidence>
<gene>
    <name evidence="15" type="primary">mrdA_19</name>
    <name evidence="15" type="ORF">SDC9_91231</name>
</gene>
<evidence type="ECO:0000313" key="15">
    <source>
        <dbReference type="EMBL" id="MPM44552.1"/>
    </source>
</evidence>
<evidence type="ECO:0000256" key="12">
    <source>
        <dbReference type="ARBA" id="ARBA00023316"/>
    </source>
</evidence>
<dbReference type="Pfam" id="PF03717">
    <property type="entry name" value="PBP_dimer"/>
    <property type="match status" value="1"/>
</dbReference>
<keyword evidence="12" id="KW-0961">Cell wall biogenesis/degradation</keyword>
<proteinExistence type="predicted"/>
<protein>
    <submittedName>
        <fullName evidence="15">Peptidoglycan D,D-transpeptidase MrdA</fullName>
        <ecNumber evidence="15">3.4.16.4</ecNumber>
    </submittedName>
</protein>
<evidence type="ECO:0000256" key="9">
    <source>
        <dbReference type="ARBA" id="ARBA00022984"/>
    </source>
</evidence>
<evidence type="ECO:0000259" key="13">
    <source>
        <dbReference type="Pfam" id="PF00905"/>
    </source>
</evidence>
<dbReference type="InterPro" id="IPR036138">
    <property type="entry name" value="PBP_dimer_sf"/>
</dbReference>
<feature type="domain" description="Penicillin-binding protein dimerisation" evidence="14">
    <location>
        <begin position="3"/>
        <end position="168"/>
    </location>
</feature>
<evidence type="ECO:0000259" key="14">
    <source>
        <dbReference type="Pfam" id="PF03717"/>
    </source>
</evidence>
<dbReference type="EMBL" id="VSSQ01010521">
    <property type="protein sequence ID" value="MPM44552.1"/>
    <property type="molecule type" value="Genomic_DNA"/>
</dbReference>
<accession>A0A644ZUL7</accession>
<keyword evidence="11" id="KW-0472">Membrane</keyword>
<reference evidence="15" key="1">
    <citation type="submission" date="2019-08" db="EMBL/GenBank/DDBJ databases">
        <authorList>
            <person name="Kucharzyk K."/>
            <person name="Murdoch R.W."/>
            <person name="Higgins S."/>
            <person name="Loffler F."/>
        </authorList>
    </citation>
    <scope>NUCLEOTIDE SEQUENCE</scope>
</reference>
<dbReference type="InterPro" id="IPR012338">
    <property type="entry name" value="Beta-lactam/transpept-like"/>
</dbReference>
<evidence type="ECO:0000256" key="5">
    <source>
        <dbReference type="ARBA" id="ARBA00022670"/>
    </source>
</evidence>
<evidence type="ECO:0000256" key="6">
    <source>
        <dbReference type="ARBA" id="ARBA00022692"/>
    </source>
</evidence>
<comment type="subcellular location">
    <subcellularLocation>
        <location evidence="2">Cell membrane</location>
    </subcellularLocation>
    <subcellularLocation>
        <location evidence="1">Membrane</location>
        <topology evidence="1">Single-pass membrane protein</topology>
    </subcellularLocation>
</comment>
<dbReference type="GO" id="GO:0005886">
    <property type="term" value="C:plasma membrane"/>
    <property type="evidence" value="ECO:0007669"/>
    <property type="project" value="UniProtKB-SubCell"/>
</dbReference>
<dbReference type="FunFam" id="3.40.710.10:FF:000024">
    <property type="entry name" value="Penicillin-binding protein 2"/>
    <property type="match status" value="1"/>
</dbReference>
<keyword evidence="3" id="KW-1003">Cell membrane</keyword>
<dbReference type="PANTHER" id="PTHR30627:SF2">
    <property type="entry name" value="PEPTIDOGLYCAN D,D-TRANSPEPTIDASE MRDA"/>
    <property type="match status" value="1"/>
</dbReference>
<dbReference type="EC" id="3.4.16.4" evidence="15"/>
<dbReference type="NCBIfam" id="TIGR03423">
    <property type="entry name" value="pbp2_mrdA"/>
    <property type="match status" value="1"/>
</dbReference>
<keyword evidence="8" id="KW-0133">Cell shape</keyword>